<dbReference type="EMBL" id="CM000781">
    <property type="protein sequence ID" value="AQK64666.1"/>
    <property type="molecule type" value="Genomic_DNA"/>
</dbReference>
<feature type="region of interest" description="Disordered" evidence="1">
    <location>
        <begin position="142"/>
        <end position="193"/>
    </location>
</feature>
<feature type="transmembrane region" description="Helical" evidence="2">
    <location>
        <begin position="117"/>
        <end position="138"/>
    </location>
</feature>
<dbReference type="PaxDb" id="4577-GRMZM2G486933_P01"/>
<sequence>MALSFRLVAGVLLVLALALLSSSAEERSAGRAATVSAMGSDHDQTSEAPCSSVVSFQRTFESSMSLSVMVQISRDLLPEIPPTKPWVTYLSFSINSGNQITRSNRSQPSITMRLVKLLAVFAILAVLFAVTWPVAVLGRLGRAPPTPKSGPVKHHRPPRLQRPPPPPPPPRPHHRHDGLRRPLPYPAPPPCQH</sequence>
<proteinExistence type="predicted"/>
<keyword evidence="2" id="KW-0472">Membrane</keyword>
<feature type="chain" id="PRO_5010804479" evidence="3">
    <location>
        <begin position="25"/>
        <end position="193"/>
    </location>
</feature>
<protein>
    <submittedName>
        <fullName evidence="4">Uncharacterized protein</fullName>
    </submittedName>
</protein>
<dbReference type="eggNOG" id="ENOG502R4TN">
    <property type="taxonomic scope" value="Eukaryota"/>
</dbReference>
<keyword evidence="2" id="KW-0812">Transmembrane</keyword>
<evidence type="ECO:0000256" key="3">
    <source>
        <dbReference type="SAM" id="SignalP"/>
    </source>
</evidence>
<feature type="signal peptide" evidence="3">
    <location>
        <begin position="1"/>
        <end position="24"/>
    </location>
</feature>
<feature type="compositionally biased region" description="Pro residues" evidence="1">
    <location>
        <begin position="183"/>
        <end position="193"/>
    </location>
</feature>
<dbReference type="AlphaFoldDB" id="A0A1D6GN31"/>
<keyword evidence="3" id="KW-0732">Signal</keyword>
<reference evidence="4" key="1">
    <citation type="submission" date="2015-12" db="EMBL/GenBank/DDBJ databases">
        <title>Update maize B73 reference genome by single molecule sequencing technologies.</title>
        <authorList>
            <consortium name="Maize Genome Sequencing Project"/>
            <person name="Ware D."/>
        </authorList>
    </citation>
    <scope>NUCLEOTIDE SEQUENCE</scope>
    <source>
        <tissue evidence="4">Seedling</tissue>
    </source>
</reference>
<evidence type="ECO:0000313" key="4">
    <source>
        <dbReference type="EMBL" id="AQK64666.1"/>
    </source>
</evidence>
<organism evidence="4">
    <name type="scientific">Zea mays</name>
    <name type="common">Maize</name>
    <dbReference type="NCBI Taxonomy" id="4577"/>
    <lineage>
        <taxon>Eukaryota</taxon>
        <taxon>Viridiplantae</taxon>
        <taxon>Streptophyta</taxon>
        <taxon>Embryophyta</taxon>
        <taxon>Tracheophyta</taxon>
        <taxon>Spermatophyta</taxon>
        <taxon>Magnoliopsida</taxon>
        <taxon>Liliopsida</taxon>
        <taxon>Poales</taxon>
        <taxon>Poaceae</taxon>
        <taxon>PACMAD clade</taxon>
        <taxon>Panicoideae</taxon>
        <taxon>Andropogonodae</taxon>
        <taxon>Andropogoneae</taxon>
        <taxon>Tripsacinae</taxon>
        <taxon>Zea</taxon>
    </lineage>
</organism>
<dbReference type="InParanoid" id="A0A1D6GN31"/>
<evidence type="ECO:0000256" key="2">
    <source>
        <dbReference type="SAM" id="Phobius"/>
    </source>
</evidence>
<keyword evidence="2" id="KW-1133">Transmembrane helix</keyword>
<feature type="compositionally biased region" description="Pro residues" evidence="1">
    <location>
        <begin position="160"/>
        <end position="170"/>
    </location>
</feature>
<gene>
    <name evidence="4" type="ORF">ZEAMMB73_Zm00001d013878</name>
</gene>
<accession>A0A1D6GN31</accession>
<evidence type="ECO:0000256" key="1">
    <source>
        <dbReference type="SAM" id="MobiDB-lite"/>
    </source>
</evidence>
<name>A0A1D6GN31_MAIZE</name>